<proteinExistence type="predicted"/>
<dbReference type="OrthoDB" id="696558at2759"/>
<dbReference type="InterPro" id="IPR016140">
    <property type="entry name" value="Bifunc_inhib/LTP/seed_store"/>
</dbReference>
<dbReference type="CDD" id="cd01958">
    <property type="entry name" value="HPS_like"/>
    <property type="match status" value="1"/>
</dbReference>
<dbReference type="SUPFAM" id="SSF47699">
    <property type="entry name" value="Bifunctional inhibitor/lipid-transfer protein/seed storage 2S albumin"/>
    <property type="match status" value="1"/>
</dbReference>
<dbReference type="Pfam" id="PF14547">
    <property type="entry name" value="Hydrophob_seed"/>
    <property type="match status" value="1"/>
</dbReference>
<feature type="non-terminal residue" evidence="3">
    <location>
        <position position="1"/>
    </location>
</feature>
<dbReference type="InterPro" id="IPR051636">
    <property type="entry name" value="Plant_LTP/defense-related"/>
</dbReference>
<dbReference type="AlphaFoldDB" id="A0A5K1CTV8"/>
<keyword evidence="1" id="KW-0732">Signal</keyword>
<protein>
    <recommendedName>
        <fullName evidence="2">Bifunctional inhibitor/plant lipid transfer protein/seed storage helical domain-containing protein</fullName>
    </recommendedName>
</protein>
<dbReference type="InterPro" id="IPR036312">
    <property type="entry name" value="Bifun_inhib/LTP/seed_sf"/>
</dbReference>
<evidence type="ECO:0000313" key="3">
    <source>
        <dbReference type="EMBL" id="VVW30231.1"/>
    </source>
</evidence>
<dbReference type="InterPro" id="IPR027923">
    <property type="entry name" value="Hydrophob_seed_dom"/>
</dbReference>
<feature type="domain" description="Bifunctional inhibitor/plant lipid transfer protein/seed storage helical" evidence="2">
    <location>
        <begin position="41"/>
        <end position="124"/>
    </location>
</feature>
<feature type="signal peptide" evidence="1">
    <location>
        <begin position="1"/>
        <end position="21"/>
    </location>
</feature>
<organism evidence="3">
    <name type="scientific">Nymphaea colorata</name>
    <name type="common">pocket water lily</name>
    <dbReference type="NCBI Taxonomy" id="210225"/>
    <lineage>
        <taxon>Eukaryota</taxon>
        <taxon>Viridiplantae</taxon>
        <taxon>Streptophyta</taxon>
        <taxon>Embryophyta</taxon>
        <taxon>Tracheophyta</taxon>
        <taxon>Spermatophyta</taxon>
        <taxon>Magnoliopsida</taxon>
        <taxon>Nymphaeales</taxon>
        <taxon>Nymphaeaceae</taxon>
        <taxon>Nymphaea</taxon>
    </lineage>
</organism>
<dbReference type="EMBL" id="LR721782">
    <property type="protein sequence ID" value="VVW30231.1"/>
    <property type="molecule type" value="Genomic_DNA"/>
</dbReference>
<dbReference type="PANTHER" id="PTHR31731">
    <property type="match status" value="1"/>
</dbReference>
<gene>
    <name evidence="3" type="ORF">NYM_LOCUS17202</name>
</gene>
<sequence>MASKAIPCFLVAMLLIQCATACSSCQPPKTPVPHKPSSGYCPVDALKLGVCVDLLHGLLHLVLGQPPSGSKCCPLVKGLADLEAAACLCTAVKADALGIKVDLDVKLTLLANACGCKIPKDYKCY</sequence>
<evidence type="ECO:0000256" key="1">
    <source>
        <dbReference type="SAM" id="SignalP"/>
    </source>
</evidence>
<feature type="chain" id="PRO_5023812125" description="Bifunctional inhibitor/plant lipid transfer protein/seed storage helical domain-containing protein" evidence="1">
    <location>
        <begin position="22"/>
        <end position="125"/>
    </location>
</feature>
<dbReference type="SMART" id="SM00499">
    <property type="entry name" value="AAI"/>
    <property type="match status" value="1"/>
</dbReference>
<dbReference type="Gene3D" id="1.10.110.10">
    <property type="entry name" value="Plant lipid-transfer and hydrophobic proteins"/>
    <property type="match status" value="1"/>
</dbReference>
<name>A0A5K1CTV8_9MAGN</name>
<accession>A0A5K1CTV8</accession>
<evidence type="ECO:0000259" key="2">
    <source>
        <dbReference type="SMART" id="SM00499"/>
    </source>
</evidence>
<dbReference type="OMA" id="CCALLTE"/>
<reference evidence="3" key="1">
    <citation type="submission" date="2019-09" db="EMBL/GenBank/DDBJ databases">
        <authorList>
            <person name="Zhang L."/>
        </authorList>
    </citation>
    <scope>NUCLEOTIDE SEQUENCE</scope>
</reference>